<dbReference type="PANTHER" id="PTHR30154:SF0">
    <property type="entry name" value="LEUCINE-RESPONSIVE REGULATORY PROTEIN"/>
    <property type="match status" value="1"/>
</dbReference>
<gene>
    <name evidence="6" type="ordered locus">Mnod_1442</name>
</gene>
<accession>B8INB1</accession>
<evidence type="ECO:0000256" key="4">
    <source>
        <dbReference type="ARBA" id="ARBA00023163"/>
    </source>
</evidence>
<dbReference type="InterPro" id="IPR019888">
    <property type="entry name" value="Tscrpt_reg_AsnC-like"/>
</dbReference>
<keyword evidence="7" id="KW-1185">Reference proteome</keyword>
<dbReference type="InterPro" id="IPR019887">
    <property type="entry name" value="Tscrpt_reg_AsnC/Lrp_C"/>
</dbReference>
<name>B8INB1_METNO</name>
<keyword evidence="4" id="KW-0804">Transcription</keyword>
<dbReference type="InterPro" id="IPR000485">
    <property type="entry name" value="AsnC-type_HTH_dom"/>
</dbReference>
<reference evidence="6 7" key="1">
    <citation type="submission" date="2009-01" db="EMBL/GenBank/DDBJ databases">
        <title>Complete sequence of chromosome of Methylobacterium nodulans ORS 2060.</title>
        <authorList>
            <consortium name="US DOE Joint Genome Institute"/>
            <person name="Lucas S."/>
            <person name="Copeland A."/>
            <person name="Lapidus A."/>
            <person name="Glavina del Rio T."/>
            <person name="Dalin E."/>
            <person name="Tice H."/>
            <person name="Bruce D."/>
            <person name="Goodwin L."/>
            <person name="Pitluck S."/>
            <person name="Sims D."/>
            <person name="Brettin T."/>
            <person name="Detter J.C."/>
            <person name="Han C."/>
            <person name="Larimer F."/>
            <person name="Land M."/>
            <person name="Hauser L."/>
            <person name="Kyrpides N."/>
            <person name="Ivanova N."/>
            <person name="Marx C.J."/>
            <person name="Richardson P."/>
        </authorList>
    </citation>
    <scope>NUCLEOTIDE SEQUENCE [LARGE SCALE GENOMIC DNA]</scope>
    <source>
        <strain evidence="7">LMG 21967 / CNCM I-2342 / ORS 2060</strain>
    </source>
</reference>
<dbReference type="PANTHER" id="PTHR30154">
    <property type="entry name" value="LEUCINE-RESPONSIVE REGULATORY PROTEIN"/>
    <property type="match status" value="1"/>
</dbReference>
<evidence type="ECO:0000313" key="7">
    <source>
        <dbReference type="Proteomes" id="UP000008207"/>
    </source>
</evidence>
<dbReference type="Proteomes" id="UP000008207">
    <property type="component" value="Chromosome"/>
</dbReference>
<keyword evidence="3" id="KW-0010">Activator</keyword>
<dbReference type="InterPro" id="IPR036388">
    <property type="entry name" value="WH-like_DNA-bd_sf"/>
</dbReference>
<dbReference type="SUPFAM" id="SSF54909">
    <property type="entry name" value="Dimeric alpha+beta barrel"/>
    <property type="match status" value="1"/>
</dbReference>
<dbReference type="Gene3D" id="3.30.70.920">
    <property type="match status" value="1"/>
</dbReference>
<sequence length="151" mass="16957">MLDGKDRHILRLLQADGRISMIELAERCGLSPTATGERFKRLLREGYITGFGARVDPHKLERGLLIFVEVSLDKTTPDVFDHFAEAVRRVPDILECHMVAGGFDYLVKARVLDMTAYRRFLGDILLTLPGVAETRTYPVMEEVKADAALPV</sequence>
<organism evidence="6 7">
    <name type="scientific">Methylobacterium nodulans (strain LMG 21967 / CNCM I-2342 / ORS 2060)</name>
    <dbReference type="NCBI Taxonomy" id="460265"/>
    <lineage>
        <taxon>Bacteria</taxon>
        <taxon>Pseudomonadati</taxon>
        <taxon>Pseudomonadota</taxon>
        <taxon>Alphaproteobacteria</taxon>
        <taxon>Hyphomicrobiales</taxon>
        <taxon>Methylobacteriaceae</taxon>
        <taxon>Methylobacterium</taxon>
    </lineage>
</organism>
<dbReference type="PROSITE" id="PS50956">
    <property type="entry name" value="HTH_ASNC_2"/>
    <property type="match status" value="1"/>
</dbReference>
<dbReference type="SUPFAM" id="SSF46785">
    <property type="entry name" value="Winged helix' DNA-binding domain"/>
    <property type="match status" value="1"/>
</dbReference>
<dbReference type="HOGENOM" id="CLU_091233_0_0_5"/>
<evidence type="ECO:0000256" key="3">
    <source>
        <dbReference type="ARBA" id="ARBA00023159"/>
    </source>
</evidence>
<dbReference type="InterPro" id="IPR011008">
    <property type="entry name" value="Dimeric_a/b-barrel"/>
</dbReference>
<dbReference type="PRINTS" id="PR00033">
    <property type="entry name" value="HTHASNC"/>
</dbReference>
<dbReference type="GO" id="GO:0005829">
    <property type="term" value="C:cytosol"/>
    <property type="evidence" value="ECO:0007669"/>
    <property type="project" value="TreeGrafter"/>
</dbReference>
<feature type="domain" description="HTH asnC-type" evidence="5">
    <location>
        <begin position="2"/>
        <end position="65"/>
    </location>
</feature>
<proteinExistence type="predicted"/>
<dbReference type="GO" id="GO:0043565">
    <property type="term" value="F:sequence-specific DNA binding"/>
    <property type="evidence" value="ECO:0007669"/>
    <property type="project" value="InterPro"/>
</dbReference>
<dbReference type="STRING" id="460265.Mnod_1442"/>
<dbReference type="KEGG" id="mno:Mnod_1442"/>
<dbReference type="eggNOG" id="COG1522">
    <property type="taxonomic scope" value="Bacteria"/>
</dbReference>
<dbReference type="AlphaFoldDB" id="B8INB1"/>
<evidence type="ECO:0000256" key="2">
    <source>
        <dbReference type="ARBA" id="ARBA00023125"/>
    </source>
</evidence>
<dbReference type="SMART" id="SM00344">
    <property type="entry name" value="HTH_ASNC"/>
    <property type="match status" value="1"/>
</dbReference>
<dbReference type="OrthoDB" id="9802341at2"/>
<dbReference type="InterPro" id="IPR036390">
    <property type="entry name" value="WH_DNA-bd_sf"/>
</dbReference>
<dbReference type="Gene3D" id="1.10.10.10">
    <property type="entry name" value="Winged helix-like DNA-binding domain superfamily/Winged helix DNA-binding domain"/>
    <property type="match status" value="1"/>
</dbReference>
<evidence type="ECO:0000256" key="1">
    <source>
        <dbReference type="ARBA" id="ARBA00023015"/>
    </source>
</evidence>
<dbReference type="Pfam" id="PF13412">
    <property type="entry name" value="HTH_24"/>
    <property type="match status" value="1"/>
</dbReference>
<dbReference type="Pfam" id="PF01037">
    <property type="entry name" value="AsnC_trans_reg"/>
    <property type="match status" value="1"/>
</dbReference>
<evidence type="ECO:0000259" key="5">
    <source>
        <dbReference type="PROSITE" id="PS50956"/>
    </source>
</evidence>
<protein>
    <submittedName>
        <fullName evidence="6">Transcriptional regulator, AsnC family</fullName>
    </submittedName>
</protein>
<dbReference type="EMBL" id="CP001349">
    <property type="protein sequence ID" value="ACL56437.1"/>
    <property type="molecule type" value="Genomic_DNA"/>
</dbReference>
<keyword evidence="1" id="KW-0805">Transcription regulation</keyword>
<keyword evidence="2" id="KW-0238">DNA-binding</keyword>
<dbReference type="GO" id="GO:0043200">
    <property type="term" value="P:response to amino acid"/>
    <property type="evidence" value="ECO:0007669"/>
    <property type="project" value="TreeGrafter"/>
</dbReference>
<evidence type="ECO:0000313" key="6">
    <source>
        <dbReference type="EMBL" id="ACL56437.1"/>
    </source>
</evidence>